<dbReference type="Pfam" id="PF10908">
    <property type="entry name" value="Tlde1_dom"/>
    <property type="match status" value="1"/>
</dbReference>
<accession>A0A158G051</accession>
<dbReference type="EMBL" id="FCNY02000003">
    <property type="protein sequence ID" value="SAL24989.1"/>
    <property type="molecule type" value="Genomic_DNA"/>
</dbReference>
<dbReference type="RefSeq" id="WP_053571134.1">
    <property type="nucleotide sequence ID" value="NZ_FCNY02000003.1"/>
</dbReference>
<evidence type="ECO:0000313" key="3">
    <source>
        <dbReference type="Proteomes" id="UP000054740"/>
    </source>
</evidence>
<organism evidence="2 3">
    <name type="scientific">Caballeronia cordobensis</name>
    <name type="common">Burkholderia cordobensis</name>
    <dbReference type="NCBI Taxonomy" id="1353886"/>
    <lineage>
        <taxon>Bacteria</taxon>
        <taxon>Pseudomonadati</taxon>
        <taxon>Pseudomonadota</taxon>
        <taxon>Betaproteobacteria</taxon>
        <taxon>Burkholderiales</taxon>
        <taxon>Burkholderiaceae</taxon>
        <taxon>Caballeronia</taxon>
    </lineage>
</organism>
<sequence length="159" mass="17560">MPVNCTFKLNNRETSTLVCTGYGTVEAFSGQKHGRDNPDAVTIAKIGPIPRGTYYLVDRQSGGLLGRVRDALAPYVGSTERTKWFMLWNPETGDMSNIKGVMRGQFRLHPVGNEERSEGCITLVNPAEFELLQRFIRTSPPILPVPGSTLKAYGMVTVK</sequence>
<proteinExistence type="predicted"/>
<keyword evidence="3" id="KW-1185">Reference proteome</keyword>
<feature type="domain" description="Tlde1" evidence="1">
    <location>
        <begin position="24"/>
        <end position="138"/>
    </location>
</feature>
<dbReference type="AlphaFoldDB" id="A0A158G051"/>
<evidence type="ECO:0000259" key="1">
    <source>
        <dbReference type="Pfam" id="PF10908"/>
    </source>
</evidence>
<evidence type="ECO:0000313" key="2">
    <source>
        <dbReference type="EMBL" id="SAL24989.1"/>
    </source>
</evidence>
<protein>
    <recommendedName>
        <fullName evidence="1">Tlde1 domain-containing protein</fullName>
    </recommendedName>
</protein>
<dbReference type="Proteomes" id="UP000054740">
    <property type="component" value="Unassembled WGS sequence"/>
</dbReference>
<reference evidence="3" key="1">
    <citation type="submission" date="2016-01" db="EMBL/GenBank/DDBJ databases">
        <authorList>
            <person name="Peeters C."/>
        </authorList>
    </citation>
    <scope>NUCLEOTIDE SEQUENCE [LARGE SCALE GENOMIC DNA]</scope>
</reference>
<dbReference type="InterPro" id="IPR021225">
    <property type="entry name" value="Tlde1_dom"/>
</dbReference>
<name>A0A158G051_CABCO</name>
<gene>
    <name evidence="2" type="ORF">AWB70_01379</name>
</gene>